<comment type="similarity">
    <text evidence="3 13">Belongs to the peptidase M35 family.</text>
</comment>
<keyword evidence="7 13" id="KW-0479">Metal-binding</keyword>
<dbReference type="Pfam" id="PF02102">
    <property type="entry name" value="Peptidase_M35"/>
    <property type="match status" value="1"/>
</dbReference>
<dbReference type="EC" id="3.4.24.39" evidence="13"/>
<comment type="catalytic activity">
    <reaction evidence="1 13">
        <text>Preferential cleavage of bonds with hydrophobic residues in P1'. Also 3-Asn-|-Gln-4 and 8-Gly-|-Ser-9 bonds in insulin B chain.</text>
        <dbReference type="EC" id="3.4.24.39"/>
    </reaction>
</comment>
<sequence>MFAVSFVALVLAGAALAGPMKRDGALTVELSGPSNAASIDELKFSATVKNSGSEAVKILKYNTILDETLPTRSFKVTKDGEEVLFTGIKAFIDLEIAGDNAYTVIPAVGSLFDFATAGAGNFKFEPLTNFQVVGSEGVAALVETENPEVGSNTVEVSVSKVGKRELIDKRARTTCSDASQLSFLNSAYSEGKSMAAAAANYISSNGADALFTAYFKTNSATTIRNTFVNVANENSSTRTLSCTADPGACQDGVIAYTAVATTNVYVCSIFFQEVSQSALCSGQTTVAARNIRGATVLHELTHATSGTVDITYGCSADQALSAAIQQSNADNYNCFASEVWLNTQC</sequence>
<evidence type="ECO:0000256" key="7">
    <source>
        <dbReference type="ARBA" id="ARBA00022723"/>
    </source>
</evidence>
<organism evidence="15 16">
    <name type="scientific">Marasmius crinis-equi</name>
    <dbReference type="NCBI Taxonomy" id="585013"/>
    <lineage>
        <taxon>Eukaryota</taxon>
        <taxon>Fungi</taxon>
        <taxon>Dikarya</taxon>
        <taxon>Basidiomycota</taxon>
        <taxon>Agaricomycotina</taxon>
        <taxon>Agaricomycetes</taxon>
        <taxon>Agaricomycetidae</taxon>
        <taxon>Agaricales</taxon>
        <taxon>Marasmiineae</taxon>
        <taxon>Marasmiaceae</taxon>
        <taxon>Marasmius</taxon>
    </lineage>
</organism>
<keyword evidence="12" id="KW-0865">Zymogen</keyword>
<evidence type="ECO:0000256" key="8">
    <source>
        <dbReference type="ARBA" id="ARBA00022729"/>
    </source>
</evidence>
<evidence type="ECO:0000256" key="9">
    <source>
        <dbReference type="ARBA" id="ARBA00022801"/>
    </source>
</evidence>
<keyword evidence="11 13" id="KW-0482">Metalloprotease</keyword>
<dbReference type="Gene3D" id="3.40.390.10">
    <property type="entry name" value="Collagenase (Catalytic Domain)"/>
    <property type="match status" value="1"/>
</dbReference>
<dbReference type="InterPro" id="IPR029463">
    <property type="entry name" value="Lys_MEP"/>
</dbReference>
<feature type="domain" description="Lysine-specific metallo-endopeptidase" evidence="14">
    <location>
        <begin position="200"/>
        <end position="337"/>
    </location>
</feature>
<dbReference type="PANTHER" id="PTHR37016:SF3">
    <property type="entry name" value="NEUTRAL PROTEASE 2-RELATED"/>
    <property type="match status" value="1"/>
</dbReference>
<dbReference type="EMBL" id="JBAHYK010001178">
    <property type="protein sequence ID" value="KAL0569165.1"/>
    <property type="molecule type" value="Genomic_DNA"/>
</dbReference>
<comment type="cofactor">
    <cofactor evidence="13">
        <name>Zn(2+)</name>
        <dbReference type="ChEBI" id="CHEBI:29105"/>
    </cofactor>
    <text evidence="13">Binds 1 zinc ion per subunit.</text>
</comment>
<keyword evidence="4 13" id="KW-0964">Secreted</keyword>
<dbReference type="InterPro" id="IPR050414">
    <property type="entry name" value="Fungal_M35_metalloproteases"/>
</dbReference>
<dbReference type="CDD" id="cd11008">
    <property type="entry name" value="M35_deuterolysin_like"/>
    <property type="match status" value="1"/>
</dbReference>
<evidence type="ECO:0000259" key="14">
    <source>
        <dbReference type="SMART" id="SM01351"/>
    </source>
</evidence>
<gene>
    <name evidence="15" type="ORF">V5O48_012805</name>
</gene>
<comment type="subcellular location">
    <subcellularLocation>
        <location evidence="2 13">Secreted</location>
    </subcellularLocation>
</comment>
<evidence type="ECO:0000313" key="15">
    <source>
        <dbReference type="EMBL" id="KAL0569165.1"/>
    </source>
</evidence>
<dbReference type="PRINTS" id="PR00768">
    <property type="entry name" value="DEUTEROLYSIN"/>
</dbReference>
<dbReference type="PANTHER" id="PTHR37016">
    <property type="match status" value="1"/>
</dbReference>
<comment type="function">
    <text evidence="13">Secreted metalloproteinase that allows assimilation of proteinaceous substrates. Shows high activities on basic nuclear substrates such as histone and protamine.</text>
</comment>
<evidence type="ECO:0000256" key="1">
    <source>
        <dbReference type="ARBA" id="ARBA00001187"/>
    </source>
</evidence>
<evidence type="ECO:0000256" key="5">
    <source>
        <dbReference type="ARBA" id="ARBA00022670"/>
    </source>
</evidence>
<dbReference type="Gene3D" id="2.60.40.2970">
    <property type="match status" value="1"/>
</dbReference>
<keyword evidence="10 13" id="KW-0862">Zinc</keyword>
<evidence type="ECO:0000256" key="13">
    <source>
        <dbReference type="RuleBase" id="RU361126"/>
    </source>
</evidence>
<evidence type="ECO:0000256" key="11">
    <source>
        <dbReference type="ARBA" id="ARBA00023049"/>
    </source>
</evidence>
<keyword evidence="9 13" id="KW-0378">Hydrolase</keyword>
<dbReference type="SUPFAM" id="SSF55486">
    <property type="entry name" value="Metalloproteases ('zincins'), catalytic domain"/>
    <property type="match status" value="1"/>
</dbReference>
<protein>
    <recommendedName>
        <fullName evidence="13">Neutral protease 2</fullName>
        <ecNumber evidence="13">3.4.24.39</ecNumber>
    </recommendedName>
    <alternativeName>
        <fullName evidence="13">Deuterolysin</fullName>
    </alternativeName>
</protein>
<keyword evidence="6 13" id="KW-0165">Cleavage on pair of basic residues</keyword>
<name>A0ABR3F1U3_9AGAR</name>
<evidence type="ECO:0000256" key="4">
    <source>
        <dbReference type="ARBA" id="ARBA00022525"/>
    </source>
</evidence>
<keyword evidence="5 13" id="KW-0645">Protease</keyword>
<evidence type="ECO:0000313" key="16">
    <source>
        <dbReference type="Proteomes" id="UP001465976"/>
    </source>
</evidence>
<evidence type="ECO:0000256" key="12">
    <source>
        <dbReference type="ARBA" id="ARBA00023145"/>
    </source>
</evidence>
<feature type="chain" id="PRO_5045009579" description="Neutral protease 2" evidence="13">
    <location>
        <begin position="18"/>
        <end position="345"/>
    </location>
</feature>
<accession>A0ABR3F1U3</accession>
<dbReference type="SMART" id="SM01351">
    <property type="entry name" value="Aspzincin_M35"/>
    <property type="match status" value="1"/>
</dbReference>
<proteinExistence type="inferred from homology"/>
<evidence type="ECO:0000256" key="6">
    <source>
        <dbReference type="ARBA" id="ARBA00022685"/>
    </source>
</evidence>
<evidence type="ECO:0000256" key="10">
    <source>
        <dbReference type="ARBA" id="ARBA00022833"/>
    </source>
</evidence>
<comment type="caution">
    <text evidence="15">The sequence shown here is derived from an EMBL/GenBank/DDBJ whole genome shotgun (WGS) entry which is preliminary data.</text>
</comment>
<feature type="signal peptide" evidence="13">
    <location>
        <begin position="1"/>
        <end position="17"/>
    </location>
</feature>
<evidence type="ECO:0000256" key="2">
    <source>
        <dbReference type="ARBA" id="ARBA00004613"/>
    </source>
</evidence>
<keyword evidence="8 13" id="KW-0732">Signal</keyword>
<keyword evidence="16" id="KW-1185">Reference proteome</keyword>
<reference evidence="15 16" key="1">
    <citation type="submission" date="2024-02" db="EMBL/GenBank/DDBJ databases">
        <title>A draft genome for the cacao thread blight pathogen Marasmius crinis-equi.</title>
        <authorList>
            <person name="Cohen S.P."/>
            <person name="Baruah I.K."/>
            <person name="Amoako-Attah I."/>
            <person name="Bukari Y."/>
            <person name="Meinhardt L.W."/>
            <person name="Bailey B.A."/>
        </authorList>
    </citation>
    <scope>NUCLEOTIDE SEQUENCE [LARGE SCALE GENOMIC DNA]</scope>
    <source>
        <strain evidence="15 16">GH-76</strain>
    </source>
</reference>
<dbReference type="Proteomes" id="UP001465976">
    <property type="component" value="Unassembled WGS sequence"/>
</dbReference>
<evidence type="ECO:0000256" key="3">
    <source>
        <dbReference type="ARBA" id="ARBA00010279"/>
    </source>
</evidence>
<dbReference type="InterPro" id="IPR024079">
    <property type="entry name" value="MetalloPept_cat_dom_sf"/>
</dbReference>
<dbReference type="InterPro" id="IPR001384">
    <property type="entry name" value="Peptidase_M35"/>
</dbReference>